<sequence>MFTTTTKKINALENCAAFFKGIWSLLFVTPSQKFHCVTTNLFTFSLSTALEKIETNFQFHSLYMYCMCLCKM</sequence>
<protein>
    <submittedName>
        <fullName evidence="1">Uncharacterized protein</fullName>
    </submittedName>
</protein>
<proteinExistence type="predicted"/>
<dbReference type="EMBL" id="GBXM01094138">
    <property type="protein sequence ID" value="JAH14439.1"/>
    <property type="molecule type" value="Transcribed_RNA"/>
</dbReference>
<accession>A0A0E9QCD0</accession>
<name>A0A0E9QCD0_ANGAN</name>
<reference evidence="1" key="1">
    <citation type="submission" date="2014-11" db="EMBL/GenBank/DDBJ databases">
        <authorList>
            <person name="Amaro Gonzalez C."/>
        </authorList>
    </citation>
    <scope>NUCLEOTIDE SEQUENCE</scope>
</reference>
<dbReference type="AlphaFoldDB" id="A0A0E9QCD0"/>
<evidence type="ECO:0000313" key="1">
    <source>
        <dbReference type="EMBL" id="JAH14439.1"/>
    </source>
</evidence>
<organism evidence="1">
    <name type="scientific">Anguilla anguilla</name>
    <name type="common">European freshwater eel</name>
    <name type="synonym">Muraena anguilla</name>
    <dbReference type="NCBI Taxonomy" id="7936"/>
    <lineage>
        <taxon>Eukaryota</taxon>
        <taxon>Metazoa</taxon>
        <taxon>Chordata</taxon>
        <taxon>Craniata</taxon>
        <taxon>Vertebrata</taxon>
        <taxon>Euteleostomi</taxon>
        <taxon>Actinopterygii</taxon>
        <taxon>Neopterygii</taxon>
        <taxon>Teleostei</taxon>
        <taxon>Anguilliformes</taxon>
        <taxon>Anguillidae</taxon>
        <taxon>Anguilla</taxon>
    </lineage>
</organism>
<reference evidence="1" key="2">
    <citation type="journal article" date="2015" name="Fish Shellfish Immunol.">
        <title>Early steps in the European eel (Anguilla anguilla)-Vibrio vulnificus interaction in the gills: Role of the RtxA13 toxin.</title>
        <authorList>
            <person name="Callol A."/>
            <person name="Pajuelo D."/>
            <person name="Ebbesson L."/>
            <person name="Teles M."/>
            <person name="MacKenzie S."/>
            <person name="Amaro C."/>
        </authorList>
    </citation>
    <scope>NUCLEOTIDE SEQUENCE</scope>
</reference>